<evidence type="ECO:0000259" key="6">
    <source>
        <dbReference type="PROSITE" id="PS50043"/>
    </source>
</evidence>
<dbReference type="GO" id="GO:0003677">
    <property type="term" value="F:DNA binding"/>
    <property type="evidence" value="ECO:0007669"/>
    <property type="project" value="UniProtKB-KW"/>
</dbReference>
<evidence type="ECO:0000259" key="7">
    <source>
        <dbReference type="PROSITE" id="PS50110"/>
    </source>
</evidence>
<evidence type="ECO:0000256" key="5">
    <source>
        <dbReference type="PROSITE-ProRule" id="PRU00169"/>
    </source>
</evidence>
<feature type="domain" description="HTH luxR-type" evidence="6">
    <location>
        <begin position="142"/>
        <end position="207"/>
    </location>
</feature>
<keyword evidence="9" id="KW-1185">Reference proteome</keyword>
<feature type="domain" description="Response regulatory" evidence="7">
    <location>
        <begin position="6"/>
        <end position="124"/>
    </location>
</feature>
<dbReference type="SMART" id="SM00421">
    <property type="entry name" value="HTH_LUXR"/>
    <property type="match status" value="1"/>
</dbReference>
<evidence type="ECO:0000256" key="4">
    <source>
        <dbReference type="ARBA" id="ARBA00023163"/>
    </source>
</evidence>
<dbReference type="PRINTS" id="PR00038">
    <property type="entry name" value="HTHLUXR"/>
</dbReference>
<dbReference type="Gene3D" id="3.40.50.2300">
    <property type="match status" value="1"/>
</dbReference>
<sequence>MTAPIRLLLVDDHPVVRAGLRAVLTAAAGVEVAGEAATADEALRQVRSLPAVDVVLMDLRLGDGADGVEATARIRALPHPPRVLILTTYETDNDILRAVQAGATGYLLKDADPDALVRAIRSAAAGETVLAPMVASRLLDRMQSPATALSPRELEILGRVAEGDSNRDIARASSISEATVKSHLVHIYSKLGVDSRTRAVIAARERGLL</sequence>
<dbReference type="InterPro" id="IPR001789">
    <property type="entry name" value="Sig_transdc_resp-reg_receiver"/>
</dbReference>
<evidence type="ECO:0000256" key="3">
    <source>
        <dbReference type="ARBA" id="ARBA00023125"/>
    </source>
</evidence>
<feature type="modified residue" description="4-aspartylphosphate" evidence="5">
    <location>
        <position position="58"/>
    </location>
</feature>
<proteinExistence type="predicted"/>
<dbReference type="GO" id="GO:0006355">
    <property type="term" value="P:regulation of DNA-templated transcription"/>
    <property type="evidence" value="ECO:0007669"/>
    <property type="project" value="InterPro"/>
</dbReference>
<keyword evidence="3" id="KW-0238">DNA-binding</keyword>
<dbReference type="InterPro" id="IPR016032">
    <property type="entry name" value="Sig_transdc_resp-reg_C-effctor"/>
</dbReference>
<evidence type="ECO:0000256" key="2">
    <source>
        <dbReference type="ARBA" id="ARBA00023015"/>
    </source>
</evidence>
<keyword evidence="1 5" id="KW-0597">Phosphoprotein</keyword>
<evidence type="ECO:0000256" key="1">
    <source>
        <dbReference type="ARBA" id="ARBA00022553"/>
    </source>
</evidence>
<protein>
    <submittedName>
        <fullName evidence="8">Response regulator transcription factor</fullName>
    </submittedName>
</protein>
<dbReference type="PROSITE" id="PS50110">
    <property type="entry name" value="RESPONSE_REGULATORY"/>
    <property type="match status" value="1"/>
</dbReference>
<dbReference type="SUPFAM" id="SSF52172">
    <property type="entry name" value="CheY-like"/>
    <property type="match status" value="1"/>
</dbReference>
<keyword evidence="4" id="KW-0804">Transcription</keyword>
<dbReference type="CDD" id="cd06170">
    <property type="entry name" value="LuxR_C_like"/>
    <property type="match status" value="1"/>
</dbReference>
<accession>A0A516X4U7</accession>
<dbReference type="InterPro" id="IPR000792">
    <property type="entry name" value="Tscrpt_reg_LuxR_C"/>
</dbReference>
<dbReference type="SUPFAM" id="SSF46894">
    <property type="entry name" value="C-terminal effector domain of the bipartite response regulators"/>
    <property type="match status" value="1"/>
</dbReference>
<dbReference type="InterPro" id="IPR011006">
    <property type="entry name" value="CheY-like_superfamily"/>
</dbReference>
<dbReference type="InterPro" id="IPR058245">
    <property type="entry name" value="NreC/VraR/RcsB-like_REC"/>
</dbReference>
<dbReference type="Proteomes" id="UP000317344">
    <property type="component" value="Chromosome"/>
</dbReference>
<gene>
    <name evidence="8" type="ORF">FO059_13230</name>
</gene>
<dbReference type="SMART" id="SM00448">
    <property type="entry name" value="REC"/>
    <property type="match status" value="1"/>
</dbReference>
<dbReference type="Pfam" id="PF00196">
    <property type="entry name" value="GerE"/>
    <property type="match status" value="1"/>
</dbReference>
<dbReference type="PROSITE" id="PS50043">
    <property type="entry name" value="HTH_LUXR_2"/>
    <property type="match status" value="1"/>
</dbReference>
<name>A0A516X4U7_9ACTN</name>
<dbReference type="KEGG" id="toy:FO059_13230"/>
<dbReference type="RefSeq" id="WP_143909442.1">
    <property type="nucleotide sequence ID" value="NZ_CP041765.1"/>
</dbReference>
<dbReference type="EMBL" id="CP041765">
    <property type="protein sequence ID" value="QDQ98099.1"/>
    <property type="molecule type" value="Genomic_DNA"/>
</dbReference>
<dbReference type="InterPro" id="IPR039420">
    <property type="entry name" value="WalR-like"/>
</dbReference>
<dbReference type="OrthoDB" id="9808843at2"/>
<dbReference type="PANTHER" id="PTHR43214">
    <property type="entry name" value="TWO-COMPONENT RESPONSE REGULATOR"/>
    <property type="match status" value="1"/>
</dbReference>
<organism evidence="8 9">
    <name type="scientific">Tomitella fengzijianii</name>
    <dbReference type="NCBI Taxonomy" id="2597660"/>
    <lineage>
        <taxon>Bacteria</taxon>
        <taxon>Bacillati</taxon>
        <taxon>Actinomycetota</taxon>
        <taxon>Actinomycetes</taxon>
        <taxon>Mycobacteriales</taxon>
        <taxon>Tomitella</taxon>
    </lineage>
</organism>
<dbReference type="AlphaFoldDB" id="A0A516X4U7"/>
<reference evidence="8 9" key="1">
    <citation type="submission" date="2019-07" db="EMBL/GenBank/DDBJ databases">
        <title>Tomitella cavernea sp. nov., an actinomycete isolated from soil.</title>
        <authorList>
            <person name="Cheng J."/>
        </authorList>
    </citation>
    <scope>NUCLEOTIDE SEQUENCE [LARGE SCALE GENOMIC DNA]</scope>
    <source>
        <strain evidence="8 9">HY188</strain>
    </source>
</reference>
<dbReference type="Pfam" id="PF00072">
    <property type="entry name" value="Response_reg"/>
    <property type="match status" value="1"/>
</dbReference>
<reference evidence="8 9" key="2">
    <citation type="submission" date="2019-07" db="EMBL/GenBank/DDBJ databases">
        <authorList>
            <person name="Huang Y."/>
        </authorList>
    </citation>
    <scope>NUCLEOTIDE SEQUENCE [LARGE SCALE GENOMIC DNA]</scope>
    <source>
        <strain evidence="8 9">HY188</strain>
    </source>
</reference>
<dbReference type="CDD" id="cd17535">
    <property type="entry name" value="REC_NarL-like"/>
    <property type="match status" value="1"/>
</dbReference>
<dbReference type="PANTHER" id="PTHR43214:SF24">
    <property type="entry name" value="TRANSCRIPTIONAL REGULATORY PROTEIN NARL-RELATED"/>
    <property type="match status" value="1"/>
</dbReference>
<dbReference type="GO" id="GO:0000160">
    <property type="term" value="P:phosphorelay signal transduction system"/>
    <property type="evidence" value="ECO:0007669"/>
    <property type="project" value="InterPro"/>
</dbReference>
<evidence type="ECO:0000313" key="8">
    <source>
        <dbReference type="EMBL" id="QDQ98099.1"/>
    </source>
</evidence>
<keyword evidence="2" id="KW-0805">Transcription regulation</keyword>
<evidence type="ECO:0000313" key="9">
    <source>
        <dbReference type="Proteomes" id="UP000317344"/>
    </source>
</evidence>